<dbReference type="InterPro" id="IPR036865">
    <property type="entry name" value="CRAL-TRIO_dom_sf"/>
</dbReference>
<name>A0A8J5X7Y8_DIALT</name>
<dbReference type="EMBL" id="JAGTXO010000058">
    <property type="protein sequence ID" value="KAG8458022.1"/>
    <property type="molecule type" value="Genomic_DNA"/>
</dbReference>
<dbReference type="AlphaFoldDB" id="A0A8J5X7Y8"/>
<dbReference type="PROSITE" id="PS50191">
    <property type="entry name" value="CRAL_TRIO"/>
    <property type="match status" value="1"/>
</dbReference>
<dbReference type="Gene3D" id="3.40.525.10">
    <property type="entry name" value="CRAL-TRIO lipid binding domain"/>
    <property type="match status" value="1"/>
</dbReference>
<dbReference type="Pfam" id="PF00650">
    <property type="entry name" value="CRAL_TRIO"/>
    <property type="match status" value="1"/>
</dbReference>
<dbReference type="SUPFAM" id="SSF52087">
    <property type="entry name" value="CRAL/TRIO domain"/>
    <property type="match status" value="1"/>
</dbReference>
<feature type="domain" description="CRAL-TRIO" evidence="2">
    <location>
        <begin position="135"/>
        <end position="339"/>
    </location>
</feature>
<keyword evidence="4" id="KW-1185">Reference proteome</keyword>
<dbReference type="OrthoDB" id="202475at2759"/>
<feature type="region of interest" description="Disordered" evidence="1">
    <location>
        <begin position="1"/>
        <end position="29"/>
    </location>
</feature>
<evidence type="ECO:0000259" key="2">
    <source>
        <dbReference type="PROSITE" id="PS50191"/>
    </source>
</evidence>
<proteinExistence type="predicted"/>
<accession>A0A8J5X7Y8</accession>
<dbReference type="CDD" id="cd00170">
    <property type="entry name" value="SEC14"/>
    <property type="match status" value="1"/>
</dbReference>
<evidence type="ECO:0000256" key="1">
    <source>
        <dbReference type="SAM" id="MobiDB-lite"/>
    </source>
</evidence>
<organism evidence="3 4">
    <name type="scientific">Diacronema lutheri</name>
    <name type="common">Unicellular marine alga</name>
    <name type="synonym">Monochrysis lutheri</name>
    <dbReference type="NCBI Taxonomy" id="2081491"/>
    <lineage>
        <taxon>Eukaryota</taxon>
        <taxon>Haptista</taxon>
        <taxon>Haptophyta</taxon>
        <taxon>Pavlovophyceae</taxon>
        <taxon>Pavlovales</taxon>
        <taxon>Pavlovaceae</taxon>
        <taxon>Diacronema</taxon>
    </lineage>
</organism>
<protein>
    <recommendedName>
        <fullName evidence="2">CRAL-TRIO domain-containing protein</fullName>
    </recommendedName>
</protein>
<reference evidence="3" key="1">
    <citation type="submission" date="2021-05" db="EMBL/GenBank/DDBJ databases">
        <title>The genome of the haptophyte Pavlova lutheri (Diacronema luteri, Pavlovales) - a model for lipid biosynthesis in eukaryotic algae.</title>
        <authorList>
            <person name="Hulatt C.J."/>
            <person name="Posewitz M.C."/>
        </authorList>
    </citation>
    <scope>NUCLEOTIDE SEQUENCE</scope>
    <source>
        <strain evidence="3">NIVA-4/92</strain>
    </source>
</reference>
<dbReference type="InterPro" id="IPR001251">
    <property type="entry name" value="CRAL-TRIO_dom"/>
</dbReference>
<gene>
    <name evidence="3" type="ORF">KFE25_007229</name>
</gene>
<comment type="caution">
    <text evidence="3">The sequence shown here is derived from an EMBL/GenBank/DDBJ whole genome shotgun (WGS) entry which is preliminary data.</text>
</comment>
<evidence type="ECO:0000313" key="4">
    <source>
        <dbReference type="Proteomes" id="UP000751190"/>
    </source>
</evidence>
<dbReference type="Proteomes" id="UP000751190">
    <property type="component" value="Unassembled WGS sequence"/>
</dbReference>
<sequence>MADGVGAQRESDADSFHSASPFDAEGAHDEAPGLVDEAHAEVKRAWLADILPAFLPAARDDPLLSPDRPGATDALVARFLRAERNQRSAEPVRTTLLRLRDTAQFRADFRCVDLHKRGMARRLIMHASNPGACVYFGDAGLRDGAGRPVLLGRIALMTDAYAPGRAPSDAMIPCTHLRAGVLVLERAVALAGSASYILDLSAYPAAEMARHGHARYWNADGARDCSAALRSRAAPDGATGPFPRAHVESADGLPVLREALRIATTHYPESLRAVWFYNPGAIFSLLHRVFSAWLPADTRAKMRVVRRGQEHAPGGFLAPGALDARAVPVELGGEGPSLDGDRFLLRAVELYDATATM</sequence>
<evidence type="ECO:0000313" key="3">
    <source>
        <dbReference type="EMBL" id="KAG8458022.1"/>
    </source>
</evidence>